<gene>
    <name evidence="9" type="ORF">E4U42_000601</name>
</gene>
<feature type="region of interest" description="Disordered" evidence="7">
    <location>
        <begin position="1"/>
        <end position="80"/>
    </location>
</feature>
<sequence>MASSVASASSTSILESLPARPPTPPREALHDTDIALKSSVCPSSSFDPTRSLQTPPNANSPTFAAATDSDPGSGRVRKKVEWSAHTDYREAPHFHHAFKPIRSSPLSAPSSASSKPVKSILKSTSSSSQLASSLGNETDGSASPPNIIEMLDSSIKQLAGSNRDSKLDAYMMLSRALKASNNLPDRVALQNKMSLFMQFIQRDMTAKTSVGGLDSSLINHSLTLLATFLHFPAIASTLTTDFGVFVMEHSIRSFADEASPKDVVRHLMQVVAFQNFSPKVVTSDRVGRLVSAVHNIETYIKGKSIVMSRLHIYKRLIKQSRTHMATHCDWLKDMFTDMLNTVKDIRSQAISLGTEAGFTLRSEKQLVRKVAEIFQTTTDSETYIDFYIKRLQDMIKDRQTCAAVPQIWSVVILFLRYPLDRWHYYGPWLTLVQSAFNMTDSLTKQEANFAWNRYVYLTVSDSKANPKTISTLCQPLLSQLRRRTNPKQREEATKLRRVVIGGVCNLYYYTFAPRGDTCLPDIIWDVAVKPVIKQLSSLDDNPEVLGDGVVQAARLLMNLLDVSTPRIWRHDRIMDPAPVQPDELPAIDSKWIRKNCDKVLDCVGPILRQRFCDLAHKDSLAWRLWQVLVTSVAVASAKDIKVSDETANFVGCAFGILSEVVMAAAAEADASSLDSKFLPSLSNYIQLLIDGLGILPFTEKRLSMTVPNTFKPVSTPSHRPGPMETPGGVIRMPLHHLFVMLSAIPTNHANHDSSMGFFHLVFGPFLKKKTAKSRLGLSKELLHLIPRNTQSPAGPWLFTADCAKAFLEAQSPTAVASSSTEQMLGPDYREIVSLLERGLTSHSNMTATAWLSLLQAVATRITGDFGDAGCCLVVVEPLAKALYDFVTSSEDRVGPLTVEAVIALVRLTKFPRDKQAWEAARSRLWGNPKSATKATPVPSLAALYKLTNHFLSYLYHHNDGPCLNTSLFMETILGFLDKNWTVCGLTPAFNLHSGLDKWIQDGDAILASSCHSSLPSIVASIWDHICSHIVMHCQAKDVNMSQIETLLISGFKSRCPSIVHRTALAWNAIVKNDEDVTCSDVLKSAMSSAPSTAALFLHGDAGDSDGPGAQAPSLIQPGTGSAVVDSRLLTSERTAGSVMDTPVASSSRRSLGRKRRMETPPETARDKPTKRTNTSRLRHDNSQLQFEPITASSPPQEESQHLTEHQKEVRERQRSNTTLYSNASSTSPPATVNVPSRRNRADDASESDKQAQDTTPKQNKTFEDLLCSTPTPRRGNFLQMDDLNDPPSSPPIPRPYPLLSEIQSRSRTGPMENWEFSSPPGSPTENQYEQAEGAELLSAASTEEPSPVKSMRSSKKQQRAKDKTRERSVEAVFDEETEKGRTKSAPDARVHQAKPFEGAMTRARKAHETPTTEDVAFTKAQPVSKRCSSRQWKLRRRSAEPATSPVGSSLDAASEAEAGLSAQSTTESLLAKTVAGSAVKPIKPHECIMVHTDSSGASAESSKDSVSIVPSTPAETAQSPITSGPRRKRKREAKSGGGGGGAVNKKRCSNVHELTESPALKVEPTSSPVSVREIAPAPATGVETRSGLRKRQHLGGSHEKEPAGSDCKRQSAVLGKTTEEGDTDEEVQSQLVTESHAASQQSQSRQGSVEAGYESFATEPAEAATDVDIVSRRNGNEAQPRRPVKSNAEKALSLLTSLRNGLEQLRGVSLTRDKVYEVEDILMDMKRELFEAERRGRVQPRPAKQRRRSSRKR</sequence>
<feature type="compositionally biased region" description="Low complexity" evidence="7">
    <location>
        <begin position="1639"/>
        <end position="1648"/>
    </location>
</feature>
<proteinExistence type="predicted"/>
<dbReference type="Proteomes" id="UP000811619">
    <property type="component" value="Unassembled WGS sequence"/>
</dbReference>
<feature type="compositionally biased region" description="Low complexity" evidence="7">
    <location>
        <begin position="100"/>
        <end position="134"/>
    </location>
</feature>
<dbReference type="SUPFAM" id="SSF48371">
    <property type="entry name" value="ARM repeat"/>
    <property type="match status" value="1"/>
</dbReference>
<feature type="compositionally biased region" description="Polar residues" evidence="7">
    <location>
        <begin position="1182"/>
        <end position="1197"/>
    </location>
</feature>
<feature type="compositionally biased region" description="Basic and acidic residues" evidence="7">
    <location>
        <begin position="1239"/>
        <end position="1251"/>
    </location>
</feature>
<evidence type="ECO:0000256" key="2">
    <source>
        <dbReference type="ARBA" id="ARBA00004574"/>
    </source>
</evidence>
<evidence type="ECO:0000256" key="6">
    <source>
        <dbReference type="ARBA" id="ARBA00023306"/>
    </source>
</evidence>
<evidence type="ECO:0000256" key="3">
    <source>
        <dbReference type="ARBA" id="ARBA00022454"/>
    </source>
</evidence>
<feature type="domain" description="Telomere-associated protein Rif1 N-terminal" evidence="8">
    <location>
        <begin position="158"/>
        <end position="528"/>
    </location>
</feature>
<feature type="compositionally biased region" description="Basic and acidic residues" evidence="7">
    <location>
        <begin position="1378"/>
        <end position="1390"/>
    </location>
</feature>
<evidence type="ECO:0000256" key="4">
    <source>
        <dbReference type="ARBA" id="ARBA00022895"/>
    </source>
</evidence>
<dbReference type="GO" id="GO:0140445">
    <property type="term" value="C:chromosome, telomeric repeat region"/>
    <property type="evidence" value="ECO:0007669"/>
    <property type="project" value="TreeGrafter"/>
</dbReference>
<keyword evidence="3" id="KW-0158">Chromosome</keyword>
<evidence type="ECO:0000313" key="10">
    <source>
        <dbReference type="Proteomes" id="UP000811619"/>
    </source>
</evidence>
<dbReference type="PANTHER" id="PTHR22928:SF3">
    <property type="entry name" value="TELOMERE-ASSOCIATED PROTEIN RIF1"/>
    <property type="match status" value="1"/>
</dbReference>
<keyword evidence="5" id="KW-0539">Nucleus</keyword>
<feature type="compositionally biased region" description="Basic residues" evidence="7">
    <location>
        <begin position="1743"/>
        <end position="1753"/>
    </location>
</feature>
<feature type="compositionally biased region" description="Basic and acidic residues" evidence="7">
    <location>
        <begin position="1596"/>
        <end position="1609"/>
    </location>
</feature>
<feature type="compositionally biased region" description="Polar residues" evidence="7">
    <location>
        <begin position="1508"/>
        <end position="1522"/>
    </location>
</feature>
<evidence type="ECO:0000313" key="9">
    <source>
        <dbReference type="EMBL" id="KAG5928468.1"/>
    </source>
</evidence>
<feature type="region of interest" description="Disordered" evidence="7">
    <location>
        <begin position="1097"/>
        <end position="1467"/>
    </location>
</feature>
<evidence type="ECO:0000256" key="5">
    <source>
        <dbReference type="ARBA" id="ARBA00023242"/>
    </source>
</evidence>
<feature type="compositionally biased region" description="Polar residues" evidence="7">
    <location>
        <begin position="1628"/>
        <end position="1638"/>
    </location>
</feature>
<feature type="region of interest" description="Disordered" evidence="7">
    <location>
        <begin position="1490"/>
        <end position="1688"/>
    </location>
</feature>
<dbReference type="InterPro" id="IPR016024">
    <property type="entry name" value="ARM-type_fold"/>
</dbReference>
<comment type="caution">
    <text evidence="9">The sequence shown here is derived from an EMBL/GenBank/DDBJ whole genome shotgun (WGS) entry which is preliminary data.</text>
</comment>
<feature type="region of interest" description="Disordered" evidence="7">
    <location>
        <begin position="93"/>
        <end position="147"/>
    </location>
</feature>
<organism evidence="9 10">
    <name type="scientific">Claviceps africana</name>
    <dbReference type="NCBI Taxonomy" id="83212"/>
    <lineage>
        <taxon>Eukaryota</taxon>
        <taxon>Fungi</taxon>
        <taxon>Dikarya</taxon>
        <taxon>Ascomycota</taxon>
        <taxon>Pezizomycotina</taxon>
        <taxon>Sordariomycetes</taxon>
        <taxon>Hypocreomycetidae</taxon>
        <taxon>Hypocreales</taxon>
        <taxon>Clavicipitaceae</taxon>
        <taxon>Claviceps</taxon>
    </lineage>
</organism>
<feature type="compositionally biased region" description="Basic and acidic residues" evidence="7">
    <location>
        <begin position="1198"/>
        <end position="1214"/>
    </location>
</feature>
<dbReference type="EMBL" id="SRPY01000115">
    <property type="protein sequence ID" value="KAG5928468.1"/>
    <property type="molecule type" value="Genomic_DNA"/>
</dbReference>
<keyword evidence="6" id="KW-0131">Cell cycle</keyword>
<evidence type="ECO:0000256" key="7">
    <source>
        <dbReference type="SAM" id="MobiDB-lite"/>
    </source>
</evidence>
<feature type="compositionally biased region" description="Basic and acidic residues" evidence="7">
    <location>
        <begin position="1359"/>
        <end position="1369"/>
    </location>
</feature>
<feature type="compositionally biased region" description="Polar residues" evidence="7">
    <location>
        <begin position="40"/>
        <end position="62"/>
    </location>
</feature>
<name>A0A8K0JAN4_9HYPO</name>
<dbReference type="Pfam" id="PF12231">
    <property type="entry name" value="Rif1_N"/>
    <property type="match status" value="1"/>
</dbReference>
<dbReference type="PANTHER" id="PTHR22928">
    <property type="entry name" value="TELOMERE-ASSOCIATED PROTEIN RIF1"/>
    <property type="match status" value="1"/>
</dbReference>
<feature type="compositionally biased region" description="Low complexity" evidence="7">
    <location>
        <begin position="1493"/>
        <end position="1507"/>
    </location>
</feature>
<dbReference type="InterPro" id="IPR022031">
    <property type="entry name" value="Rif1_N"/>
</dbReference>
<protein>
    <recommendedName>
        <fullName evidence="8">Telomere-associated protein Rif1 N-terminal domain-containing protein</fullName>
    </recommendedName>
</protein>
<dbReference type="GO" id="GO:0005634">
    <property type="term" value="C:nucleus"/>
    <property type="evidence" value="ECO:0007669"/>
    <property type="project" value="UniProtKB-SubCell"/>
</dbReference>
<keyword evidence="10" id="KW-1185">Reference proteome</keyword>
<keyword evidence="4" id="KW-0779">Telomere</keyword>
<feature type="compositionally biased region" description="Polar residues" evidence="7">
    <location>
        <begin position="1215"/>
        <end position="1236"/>
    </location>
</feature>
<comment type="subcellular location">
    <subcellularLocation>
        <location evidence="2">Chromosome</location>
        <location evidence="2">Telomere</location>
    </subcellularLocation>
    <subcellularLocation>
        <location evidence="1">Nucleus</location>
    </subcellularLocation>
</comment>
<dbReference type="GO" id="GO:0000723">
    <property type="term" value="P:telomere maintenance"/>
    <property type="evidence" value="ECO:0007669"/>
    <property type="project" value="TreeGrafter"/>
</dbReference>
<feature type="compositionally biased region" description="Low complexity" evidence="7">
    <location>
        <begin position="1"/>
        <end position="12"/>
    </location>
</feature>
<reference evidence="9" key="1">
    <citation type="journal article" date="2020" name="bioRxiv">
        <title>Whole genome comparisons of ergot fungi reveals the divergence and evolution of species within the genus Claviceps are the result of varying mechanisms driving genome evolution and host range expansion.</title>
        <authorList>
            <person name="Wyka S.A."/>
            <person name="Mondo S.J."/>
            <person name="Liu M."/>
            <person name="Dettman J."/>
            <person name="Nalam V."/>
            <person name="Broders K.D."/>
        </authorList>
    </citation>
    <scope>NUCLEOTIDE SEQUENCE</scope>
    <source>
        <strain evidence="9">CCC 489</strain>
    </source>
</reference>
<dbReference type="OrthoDB" id="5399929at2759"/>
<feature type="compositionally biased region" description="Pro residues" evidence="7">
    <location>
        <begin position="1287"/>
        <end position="1296"/>
    </location>
</feature>
<evidence type="ECO:0000256" key="1">
    <source>
        <dbReference type="ARBA" id="ARBA00004123"/>
    </source>
</evidence>
<feature type="compositionally biased region" description="Polar residues" evidence="7">
    <location>
        <begin position="135"/>
        <end position="144"/>
    </location>
</feature>
<accession>A0A8K0JAN4</accession>
<feature type="compositionally biased region" description="Basic and acidic residues" evidence="7">
    <location>
        <begin position="1157"/>
        <end position="1169"/>
    </location>
</feature>
<evidence type="ECO:0000259" key="8">
    <source>
        <dbReference type="Pfam" id="PF12231"/>
    </source>
</evidence>
<feature type="region of interest" description="Disordered" evidence="7">
    <location>
        <begin position="1730"/>
        <end position="1753"/>
    </location>
</feature>